<evidence type="ECO:0000256" key="16">
    <source>
        <dbReference type="PROSITE-ProRule" id="PRU00560"/>
    </source>
</evidence>
<dbReference type="PROSITE" id="PS51217">
    <property type="entry name" value="UVRD_HELICASE_CTER"/>
    <property type="match status" value="1"/>
</dbReference>
<comment type="cofactor">
    <cofactor evidence="1">
        <name>Mg(2+)</name>
        <dbReference type="ChEBI" id="CHEBI:18420"/>
    </cofactor>
</comment>
<evidence type="ECO:0000256" key="11">
    <source>
        <dbReference type="ARBA" id="ARBA00034617"/>
    </source>
</evidence>
<dbReference type="Pfam" id="PF13361">
    <property type="entry name" value="UvrD_C"/>
    <property type="match status" value="2"/>
</dbReference>
<evidence type="ECO:0000256" key="14">
    <source>
        <dbReference type="ARBA" id="ARBA00067567"/>
    </source>
</evidence>
<dbReference type="Gene3D" id="1.10.10.160">
    <property type="match status" value="1"/>
</dbReference>
<dbReference type="Pfam" id="PF00580">
    <property type="entry name" value="UvrD-helicase"/>
    <property type="match status" value="1"/>
</dbReference>
<dbReference type="GO" id="GO:0003677">
    <property type="term" value="F:DNA binding"/>
    <property type="evidence" value="ECO:0007669"/>
    <property type="project" value="UniProtKB-KW"/>
</dbReference>
<evidence type="ECO:0000256" key="5">
    <source>
        <dbReference type="ARBA" id="ARBA00022801"/>
    </source>
</evidence>
<keyword evidence="7 16" id="KW-0067">ATP-binding</keyword>
<evidence type="ECO:0000256" key="12">
    <source>
        <dbReference type="ARBA" id="ARBA00034808"/>
    </source>
</evidence>
<comment type="similarity">
    <text evidence="2">Belongs to the helicase family. UvrD subfamily.</text>
</comment>
<evidence type="ECO:0000256" key="7">
    <source>
        <dbReference type="ARBA" id="ARBA00022840"/>
    </source>
</evidence>
<comment type="catalytic activity">
    <reaction evidence="13">
        <text>ATP + H2O = ADP + phosphate + H(+)</text>
        <dbReference type="Rhea" id="RHEA:13065"/>
        <dbReference type="ChEBI" id="CHEBI:15377"/>
        <dbReference type="ChEBI" id="CHEBI:15378"/>
        <dbReference type="ChEBI" id="CHEBI:30616"/>
        <dbReference type="ChEBI" id="CHEBI:43474"/>
        <dbReference type="ChEBI" id="CHEBI:456216"/>
        <dbReference type="EC" id="5.6.2.4"/>
    </reaction>
</comment>
<dbReference type="InterPro" id="IPR027417">
    <property type="entry name" value="P-loop_NTPase"/>
</dbReference>
<keyword evidence="9" id="KW-0234">DNA repair</keyword>
<dbReference type="SMART" id="SM00341">
    <property type="entry name" value="HRDC"/>
    <property type="match status" value="1"/>
</dbReference>
<evidence type="ECO:0000259" key="19">
    <source>
        <dbReference type="PROSITE" id="PS51217"/>
    </source>
</evidence>
<evidence type="ECO:0000256" key="1">
    <source>
        <dbReference type="ARBA" id="ARBA00001946"/>
    </source>
</evidence>
<evidence type="ECO:0000256" key="13">
    <source>
        <dbReference type="ARBA" id="ARBA00048988"/>
    </source>
</evidence>
<feature type="binding site" evidence="16">
    <location>
        <begin position="30"/>
        <end position="37"/>
    </location>
    <ligand>
        <name>ATP</name>
        <dbReference type="ChEBI" id="CHEBI:30616"/>
    </ligand>
</feature>
<dbReference type="Gene3D" id="3.40.50.300">
    <property type="entry name" value="P-loop containing nucleotide triphosphate hydrolases"/>
    <property type="match status" value="3"/>
</dbReference>
<dbReference type="GO" id="GO:0005524">
    <property type="term" value="F:ATP binding"/>
    <property type="evidence" value="ECO:0007669"/>
    <property type="project" value="UniProtKB-UniRule"/>
</dbReference>
<keyword evidence="6 16" id="KW-0347">Helicase</keyword>
<dbReference type="GO" id="GO:0000725">
    <property type="term" value="P:recombinational repair"/>
    <property type="evidence" value="ECO:0007669"/>
    <property type="project" value="TreeGrafter"/>
</dbReference>
<evidence type="ECO:0000256" key="6">
    <source>
        <dbReference type="ARBA" id="ARBA00022806"/>
    </source>
</evidence>
<evidence type="ECO:0000259" key="18">
    <source>
        <dbReference type="PROSITE" id="PS51198"/>
    </source>
</evidence>
<dbReference type="InterPro" id="IPR013986">
    <property type="entry name" value="DExx_box_DNA_helicase_dom_sf"/>
</dbReference>
<evidence type="ECO:0000256" key="4">
    <source>
        <dbReference type="ARBA" id="ARBA00022763"/>
    </source>
</evidence>
<dbReference type="Proteomes" id="UP000035088">
    <property type="component" value="Unassembled WGS sequence"/>
</dbReference>
<keyword evidence="10" id="KW-0413">Isomerase</keyword>
<keyword evidence="8" id="KW-0238">DNA-binding</keyword>
<evidence type="ECO:0000259" key="17">
    <source>
        <dbReference type="PROSITE" id="PS50967"/>
    </source>
</evidence>
<protein>
    <recommendedName>
        <fullName evidence="14">ATP-dependent DNA helicase UvrD2</fullName>
        <ecNumber evidence="12">5.6.2.4</ecNumber>
    </recommendedName>
    <alternativeName>
        <fullName evidence="15">DNA 3'-5' helicase UvrD2</fullName>
    </alternativeName>
</protein>
<dbReference type="CDD" id="cd18807">
    <property type="entry name" value="SF1_C_UvrD"/>
    <property type="match status" value="1"/>
</dbReference>
<dbReference type="SUPFAM" id="SSF52540">
    <property type="entry name" value="P-loop containing nucleoside triphosphate hydrolases"/>
    <property type="match status" value="1"/>
</dbReference>
<evidence type="ECO:0000256" key="9">
    <source>
        <dbReference type="ARBA" id="ARBA00023204"/>
    </source>
</evidence>
<keyword evidence="4" id="KW-0227">DNA damage</keyword>
<evidence type="ECO:0000256" key="2">
    <source>
        <dbReference type="ARBA" id="ARBA00009922"/>
    </source>
</evidence>
<dbReference type="EC" id="5.6.2.4" evidence="12"/>
<dbReference type="InterPro" id="IPR044876">
    <property type="entry name" value="HRDC_dom_sf"/>
</dbReference>
<accession>G7H2F2</accession>
<feature type="domain" description="UvrD-like helicase C-terminal" evidence="19">
    <location>
        <begin position="299"/>
        <end position="551"/>
    </location>
</feature>
<evidence type="ECO:0000313" key="21">
    <source>
        <dbReference type="Proteomes" id="UP000035088"/>
    </source>
</evidence>
<dbReference type="InterPro" id="IPR002121">
    <property type="entry name" value="HRDC_dom"/>
</dbReference>
<comment type="caution">
    <text evidence="20">The sequence shown here is derived from an EMBL/GenBank/DDBJ whole genome shotgun (WGS) entry which is preliminary data.</text>
</comment>
<reference evidence="20 21" key="1">
    <citation type="submission" date="2011-11" db="EMBL/GenBank/DDBJ databases">
        <title>Whole genome shotgun sequence of Gordonia araii NBRC 100433.</title>
        <authorList>
            <person name="Yoshida Y."/>
            <person name="Hosoyama A."/>
            <person name="Tsuchikane K."/>
            <person name="Katsumata H."/>
            <person name="Yamazaki S."/>
            <person name="Fujita N."/>
        </authorList>
    </citation>
    <scope>NUCLEOTIDE SEQUENCE [LARGE SCALE GENOMIC DNA]</scope>
    <source>
        <strain evidence="20 21">NBRC 100433</strain>
    </source>
</reference>
<dbReference type="GO" id="GO:0005829">
    <property type="term" value="C:cytosol"/>
    <property type="evidence" value="ECO:0007669"/>
    <property type="project" value="TreeGrafter"/>
</dbReference>
<sequence>MVGVGEHLTDLDPEQLAAVTAPRGPVCVLAGAGTGKTRTITRRIAHLVDQGQVNPDQVLAVTFTARAAGEMRSRLRALGIGDAGSAAGVQAQTFHAAALRQLRYFWPRCIGDARWELLDSKLPIVGPAARKAQLPTTTETLRDLASEIEWAKASLIGPSEYAVAAAKAGRDLPAPAEQVAAVFAAYEAAKVSSDGDYLLDFDDLLIFTTQMLAGDPGLADEFRSRYRCFVVDEYQDVTPVQQGLLDAWLGDRDDLTVVGDANQTIYTFAGARPDYLLNFSRRFPEAHVVRLIRDYRSTPQVVDLANRVIGAARGRAAGTRLELVGQRPPGPPPRFAEYPDEPAEATAAVAEISKLIDDGVPASEIAVLYRVNAQSQVYEQALTEAQIPYQVRGGDAFFARTEIRQALREISREARSENVPAGDELLTALRRILFPLGLTPDEPSGAEAKSRWASLTALVELAEELLGHNPQLTMGELATELTSRSQAGHPPTMRGVTLSSLHAAKGLEWDAVFLVGLTDGAVPISHAIDASAEAIEEERRLFYVGVTRAREHLRLSWALARNEGGRRGRRKSRFLTGLLPNCERCSSHLLGARALRTGVCDSCSGDRRSAGGSGAARKAATMPLAPVDAELFDSLKAWRLAEANRQEKPAFTVFADKTLREIATTRPADLRALARVNGVGAAKLERYGDDVVAIVANAGPTAEDG</sequence>
<dbReference type="AlphaFoldDB" id="G7H2F2"/>
<evidence type="ECO:0000256" key="10">
    <source>
        <dbReference type="ARBA" id="ARBA00023235"/>
    </source>
</evidence>
<dbReference type="InterPro" id="IPR014017">
    <property type="entry name" value="DNA_helicase_UvrD-like_C"/>
</dbReference>
<dbReference type="Pfam" id="PF00570">
    <property type="entry name" value="HRDC"/>
    <property type="match status" value="1"/>
</dbReference>
<evidence type="ECO:0000313" key="20">
    <source>
        <dbReference type="EMBL" id="GAB10027.1"/>
    </source>
</evidence>
<dbReference type="GO" id="GO:0016887">
    <property type="term" value="F:ATP hydrolysis activity"/>
    <property type="evidence" value="ECO:0007669"/>
    <property type="project" value="RHEA"/>
</dbReference>
<dbReference type="InterPro" id="IPR010997">
    <property type="entry name" value="HRDC-like_sf"/>
</dbReference>
<dbReference type="PROSITE" id="PS50967">
    <property type="entry name" value="HRDC"/>
    <property type="match status" value="1"/>
</dbReference>
<dbReference type="InterPro" id="IPR014016">
    <property type="entry name" value="UvrD-like_ATP-bd"/>
</dbReference>
<dbReference type="GO" id="GO:0033202">
    <property type="term" value="C:DNA helicase complex"/>
    <property type="evidence" value="ECO:0007669"/>
    <property type="project" value="TreeGrafter"/>
</dbReference>
<keyword evidence="5 16" id="KW-0378">Hydrolase</keyword>
<gene>
    <name evidence="20" type="primary">uvrD2</name>
    <name evidence="20" type="ORF">GOARA_050_00900</name>
</gene>
<dbReference type="InterPro" id="IPR000212">
    <property type="entry name" value="DNA_helicase_UvrD/REP"/>
</dbReference>
<dbReference type="CDD" id="cd17932">
    <property type="entry name" value="DEXQc_UvrD"/>
    <property type="match status" value="1"/>
</dbReference>
<feature type="domain" description="UvrD-like helicase ATP-binding" evidence="18">
    <location>
        <begin position="9"/>
        <end position="298"/>
    </location>
</feature>
<proteinExistence type="inferred from homology"/>
<dbReference type="PROSITE" id="PS51198">
    <property type="entry name" value="UVRD_HELICASE_ATP_BIND"/>
    <property type="match status" value="1"/>
</dbReference>
<name>G7H2F2_9ACTN</name>
<dbReference type="GO" id="GO:0043138">
    <property type="term" value="F:3'-5' DNA helicase activity"/>
    <property type="evidence" value="ECO:0007669"/>
    <property type="project" value="UniProtKB-EC"/>
</dbReference>
<comment type="catalytic activity">
    <reaction evidence="11">
        <text>Couples ATP hydrolysis with the unwinding of duplex DNA by translocating in the 3'-5' direction.</text>
        <dbReference type="EC" id="5.6.2.4"/>
    </reaction>
</comment>
<dbReference type="SUPFAM" id="SSF47819">
    <property type="entry name" value="HRDC-like"/>
    <property type="match status" value="1"/>
</dbReference>
<keyword evidence="3 16" id="KW-0547">Nucleotide-binding</keyword>
<dbReference type="PANTHER" id="PTHR11070">
    <property type="entry name" value="UVRD / RECB / PCRA DNA HELICASE FAMILY MEMBER"/>
    <property type="match status" value="1"/>
</dbReference>
<keyword evidence="21" id="KW-1185">Reference proteome</keyword>
<feature type="domain" description="HRDC" evidence="17">
    <location>
        <begin position="625"/>
        <end position="705"/>
    </location>
</feature>
<dbReference type="RefSeq" id="WP_007322102.1">
    <property type="nucleotide sequence ID" value="NZ_BAEE01000050.1"/>
</dbReference>
<dbReference type="FunFam" id="3.40.50.300:FF:001181">
    <property type="entry name" value="DNA helicase"/>
    <property type="match status" value="1"/>
</dbReference>
<evidence type="ECO:0000256" key="15">
    <source>
        <dbReference type="ARBA" id="ARBA00077370"/>
    </source>
</evidence>
<evidence type="ECO:0000256" key="8">
    <source>
        <dbReference type="ARBA" id="ARBA00023125"/>
    </source>
</evidence>
<dbReference type="PANTHER" id="PTHR11070:SF69">
    <property type="entry name" value="ATP-DEPENDENT DNA HELICASE UVRD2"/>
    <property type="match status" value="1"/>
</dbReference>
<dbReference type="FunFam" id="3.40.50.300:FF:001201">
    <property type="entry name" value="ATP-dependent DNA helicase UvrD2"/>
    <property type="match status" value="1"/>
</dbReference>
<evidence type="ECO:0000256" key="3">
    <source>
        <dbReference type="ARBA" id="ARBA00022741"/>
    </source>
</evidence>
<dbReference type="STRING" id="1073574.GOARA_050_00900"/>
<organism evidence="20 21">
    <name type="scientific">Gordonia araii NBRC 100433</name>
    <dbReference type="NCBI Taxonomy" id="1073574"/>
    <lineage>
        <taxon>Bacteria</taxon>
        <taxon>Bacillati</taxon>
        <taxon>Actinomycetota</taxon>
        <taxon>Actinomycetes</taxon>
        <taxon>Mycobacteriales</taxon>
        <taxon>Gordoniaceae</taxon>
        <taxon>Gordonia</taxon>
    </lineage>
</organism>
<dbReference type="Gene3D" id="1.10.150.80">
    <property type="entry name" value="HRDC domain"/>
    <property type="match status" value="1"/>
</dbReference>
<dbReference type="EMBL" id="BAEE01000050">
    <property type="protein sequence ID" value="GAB10027.1"/>
    <property type="molecule type" value="Genomic_DNA"/>
</dbReference>